<evidence type="ECO:0000313" key="1">
    <source>
        <dbReference type="EMBL" id="JAH31562.1"/>
    </source>
</evidence>
<reference evidence="1" key="1">
    <citation type="submission" date="2014-11" db="EMBL/GenBank/DDBJ databases">
        <authorList>
            <person name="Amaro Gonzalez C."/>
        </authorList>
    </citation>
    <scope>NUCLEOTIDE SEQUENCE</scope>
</reference>
<protein>
    <submittedName>
        <fullName evidence="1">Uncharacterized protein</fullName>
    </submittedName>
</protein>
<reference evidence="1" key="2">
    <citation type="journal article" date="2015" name="Fish Shellfish Immunol.">
        <title>Early steps in the European eel (Anguilla anguilla)-Vibrio vulnificus interaction in the gills: Role of the RtxA13 toxin.</title>
        <authorList>
            <person name="Callol A."/>
            <person name="Pajuelo D."/>
            <person name="Ebbesson L."/>
            <person name="Teles M."/>
            <person name="MacKenzie S."/>
            <person name="Amaro C."/>
        </authorList>
    </citation>
    <scope>NUCLEOTIDE SEQUENCE</scope>
</reference>
<sequence>MHRVEVLHSGLSDTYGAGADWRLHFEFVTKL</sequence>
<dbReference type="AlphaFoldDB" id="A0A0E9RRV1"/>
<dbReference type="EMBL" id="GBXM01077015">
    <property type="protein sequence ID" value="JAH31562.1"/>
    <property type="molecule type" value="Transcribed_RNA"/>
</dbReference>
<proteinExistence type="predicted"/>
<name>A0A0E9RRV1_ANGAN</name>
<organism evidence="1">
    <name type="scientific">Anguilla anguilla</name>
    <name type="common">European freshwater eel</name>
    <name type="synonym">Muraena anguilla</name>
    <dbReference type="NCBI Taxonomy" id="7936"/>
    <lineage>
        <taxon>Eukaryota</taxon>
        <taxon>Metazoa</taxon>
        <taxon>Chordata</taxon>
        <taxon>Craniata</taxon>
        <taxon>Vertebrata</taxon>
        <taxon>Euteleostomi</taxon>
        <taxon>Actinopterygii</taxon>
        <taxon>Neopterygii</taxon>
        <taxon>Teleostei</taxon>
        <taxon>Anguilliformes</taxon>
        <taxon>Anguillidae</taxon>
        <taxon>Anguilla</taxon>
    </lineage>
</organism>
<accession>A0A0E9RRV1</accession>